<reference evidence="1 2" key="1">
    <citation type="submission" date="2016-12" db="EMBL/GenBank/DDBJ databases">
        <authorList>
            <person name="Song W.-J."/>
            <person name="Kurnit D.M."/>
        </authorList>
    </citation>
    <scope>NUCLEOTIDE SEQUENCE [LARGE SCALE GENOMIC DNA]</scope>
    <source>
        <strain evidence="1 2">DSM 12503</strain>
    </source>
</reference>
<proteinExistence type="predicted"/>
<evidence type="ECO:0000313" key="1">
    <source>
        <dbReference type="EMBL" id="SHO50557.1"/>
    </source>
</evidence>
<evidence type="ECO:0000313" key="2">
    <source>
        <dbReference type="Proteomes" id="UP000184612"/>
    </source>
</evidence>
<dbReference type="InterPro" id="IPR013389">
    <property type="entry name" value="CRISPR-assoc_prot_Cas8b"/>
</dbReference>
<dbReference type="NCBIfam" id="TIGR02591">
    <property type="entry name" value="cas_Csh1"/>
    <property type="match status" value="1"/>
</dbReference>
<name>A0A1M7YD47_9FIRM</name>
<sequence length="579" mass="67093">MIYDVYRVGKAVSGYEEEMEPLLKPDMPRNITHVIWVNIKQLENDMSFDGIELLEYSENTPTLSLLRKASSNGTNYGPSAQVTEIGKTFTKKIVPWFQEAAKDSEVEEEQRNLSLIYDLLIQNQEDVICKINEKAPKAKGVSYMISVRLDEAVPYKVPMFYRYYEKKIRKKVVGEDNYTGTCCLCGKKDVSLVPKLDVFKFYTLDKPGFISGGFQEEDIWRNCPVCTSCEPVLREGKKYVLNNLHFKFVGLDYYLIPSSTCGEMRLDYLLYRLRDITEKSFSFKEAKENEFQTLSGDIFEGLSEQEDINSYRILFFRKDNSAERILLDIKDVFPSRFSVLYAAKHKLEAIYEELTGEKFTFRYFRNYLSKSEPSSKVYDLDNNFLELTRAIFKQEKVRLQGLMPFYMNNIRRAFLNDEYFFHTTLRAWIGIQYLQAIGCMDYKEGEGKMDARLEAVLEPYNIGLDTDIKKALVLTGVLVQKVMNIQAMNLEGSTPFFNRLKGLKMREADVKGVLKEALKLMQEYKNFSNASKMIAEAVMELIFITPADKWGLSTDELNFYVAGGMTLSKKIYDQLKEEQ</sequence>
<dbReference type="STRING" id="1121345.SAMN02745217_02781"/>
<accession>A0A1M7YD47</accession>
<dbReference type="InterPro" id="IPR013420">
    <property type="entry name" value="CRISPR-assoc_prot_Cas8b/Csh1_C"/>
</dbReference>
<dbReference type="Proteomes" id="UP000184612">
    <property type="component" value="Unassembled WGS sequence"/>
</dbReference>
<protein>
    <submittedName>
        <fullName evidence="1">CRISPR-associated protein, Csh1 family</fullName>
    </submittedName>
</protein>
<dbReference type="OrthoDB" id="5422815at2"/>
<dbReference type="RefSeq" id="WP_073589460.1">
    <property type="nucleotide sequence ID" value="NZ_FRFD01000008.1"/>
</dbReference>
<dbReference type="EMBL" id="FRFD01000008">
    <property type="protein sequence ID" value="SHO50557.1"/>
    <property type="molecule type" value="Genomic_DNA"/>
</dbReference>
<gene>
    <name evidence="1" type="ORF">SAMN02745217_02781</name>
</gene>
<organism evidence="1 2">
    <name type="scientific">Anaerocolumna xylanovorans DSM 12503</name>
    <dbReference type="NCBI Taxonomy" id="1121345"/>
    <lineage>
        <taxon>Bacteria</taxon>
        <taxon>Bacillati</taxon>
        <taxon>Bacillota</taxon>
        <taxon>Clostridia</taxon>
        <taxon>Lachnospirales</taxon>
        <taxon>Lachnospiraceae</taxon>
        <taxon>Anaerocolumna</taxon>
    </lineage>
</organism>
<keyword evidence="2" id="KW-1185">Reference proteome</keyword>
<dbReference type="AlphaFoldDB" id="A0A1M7YD47"/>
<dbReference type="NCBIfam" id="TIGR02556">
    <property type="entry name" value="cas_TM1802"/>
    <property type="match status" value="1"/>
</dbReference>
<dbReference type="Pfam" id="PF09484">
    <property type="entry name" value="Cas_TM1802"/>
    <property type="match status" value="1"/>
</dbReference>